<accession>A0A655BZD7</accession>
<evidence type="ECO:0000313" key="1">
    <source>
        <dbReference type="EMBL" id="CNT87792.1"/>
    </source>
</evidence>
<evidence type="ECO:0000313" key="2">
    <source>
        <dbReference type="Proteomes" id="UP000041314"/>
    </source>
</evidence>
<sequence>MRQTAHQIAGGDLLRVLQLLLTQTTLVIHRRHFEQYKIVGQTLGGQRENVRATINHQRHFVIGKALPCR</sequence>
<organism evidence="1 2">
    <name type="scientific">Salmonella enterica subsp. enterica serovar Bovismorbificans</name>
    <dbReference type="NCBI Taxonomy" id="58097"/>
    <lineage>
        <taxon>Bacteria</taxon>
        <taxon>Pseudomonadati</taxon>
        <taxon>Pseudomonadota</taxon>
        <taxon>Gammaproteobacteria</taxon>
        <taxon>Enterobacterales</taxon>
        <taxon>Enterobacteriaceae</taxon>
        <taxon>Salmonella</taxon>
    </lineage>
</organism>
<gene>
    <name evidence="1" type="ORF">ERS008198_01325</name>
</gene>
<protein>
    <submittedName>
        <fullName evidence="1">Uncharacterized protein</fullName>
    </submittedName>
</protein>
<dbReference type="Proteomes" id="UP000041314">
    <property type="component" value="Unassembled WGS sequence"/>
</dbReference>
<dbReference type="AlphaFoldDB" id="A0A655BZD7"/>
<name>A0A655BZD7_SALET</name>
<reference evidence="1 2" key="1">
    <citation type="submission" date="2015-03" db="EMBL/GenBank/DDBJ databases">
        <authorList>
            <consortium name="Pathogen Informatics"/>
        </authorList>
    </citation>
    <scope>NUCLEOTIDE SEQUENCE [LARGE SCALE GENOMIC DNA]</scope>
    <source>
        <strain evidence="1 2">A1104</strain>
    </source>
</reference>
<dbReference type="EMBL" id="CQPA01000006">
    <property type="protein sequence ID" value="CNT87792.1"/>
    <property type="molecule type" value="Genomic_DNA"/>
</dbReference>
<proteinExistence type="predicted"/>